<dbReference type="PRINTS" id="PR00411">
    <property type="entry name" value="PNDRDTASEI"/>
</dbReference>
<dbReference type="Gene3D" id="3.50.50.60">
    <property type="entry name" value="FAD/NAD(P)-binding domain"/>
    <property type="match status" value="2"/>
</dbReference>
<feature type="domain" description="BFD-like [2Fe-2S]-binding" evidence="4">
    <location>
        <begin position="415"/>
        <end position="460"/>
    </location>
</feature>
<gene>
    <name evidence="6" type="ORF">SAMN04487819_11293</name>
</gene>
<protein>
    <submittedName>
        <fullName evidence="6">Assimilatory nitrate reductase electron transfer subunit</fullName>
    </submittedName>
</protein>
<evidence type="ECO:0000256" key="1">
    <source>
        <dbReference type="ARBA" id="ARBA00001974"/>
    </source>
</evidence>
<evidence type="ECO:0000313" key="7">
    <source>
        <dbReference type="Proteomes" id="UP000198716"/>
    </source>
</evidence>
<dbReference type="PANTHER" id="PTHR43429">
    <property type="entry name" value="PYRIDINE NUCLEOTIDE-DISULFIDE OXIDOREDUCTASE DOMAIN-CONTAINING"/>
    <property type="match status" value="1"/>
</dbReference>
<keyword evidence="3" id="KW-0274">FAD</keyword>
<dbReference type="Pfam" id="PF04324">
    <property type="entry name" value="Fer2_BFD"/>
    <property type="match status" value="1"/>
</dbReference>
<dbReference type="RefSeq" id="WP_092928508.1">
    <property type="nucleotide sequence ID" value="NZ_FOMZ01000012.1"/>
</dbReference>
<reference evidence="7" key="1">
    <citation type="submission" date="2016-10" db="EMBL/GenBank/DDBJ databases">
        <authorList>
            <person name="Varghese N."/>
            <person name="Submissions S."/>
        </authorList>
    </citation>
    <scope>NUCLEOTIDE SEQUENCE [LARGE SCALE GENOMIC DNA]</scope>
    <source>
        <strain evidence="7">DSM 45004</strain>
    </source>
</reference>
<comment type="cofactor">
    <cofactor evidence="1">
        <name>FAD</name>
        <dbReference type="ChEBI" id="CHEBI:57692"/>
    </cofactor>
</comment>
<dbReference type="InterPro" id="IPR036188">
    <property type="entry name" value="FAD/NAD-bd_sf"/>
</dbReference>
<evidence type="ECO:0000259" key="4">
    <source>
        <dbReference type="Pfam" id="PF04324"/>
    </source>
</evidence>
<dbReference type="EMBL" id="FOMZ01000012">
    <property type="protein sequence ID" value="SFE38296.1"/>
    <property type="molecule type" value="Genomic_DNA"/>
</dbReference>
<dbReference type="InterPro" id="IPR050260">
    <property type="entry name" value="FAD-bd_OxRdtase"/>
</dbReference>
<evidence type="ECO:0000256" key="2">
    <source>
        <dbReference type="ARBA" id="ARBA00022630"/>
    </source>
</evidence>
<name>A0A1I2A3C1_9ACTN</name>
<dbReference type="Gene3D" id="1.10.10.1100">
    <property type="entry name" value="BFD-like [2Fe-2S]-binding domain"/>
    <property type="match status" value="1"/>
</dbReference>
<keyword evidence="7" id="KW-1185">Reference proteome</keyword>
<dbReference type="SUPFAM" id="SSF51905">
    <property type="entry name" value="FAD/NAD(P)-binding domain"/>
    <property type="match status" value="2"/>
</dbReference>
<proteinExistence type="predicted"/>
<sequence length="485" mass="50247">MTRLVIIGHCPAAHRLVERLTEQGYPGSITVLDAAEQNPHNPALLPTVLTNGLAPELAALPEHPSPVRVHRNTRIASIDRTRRRVRTERGDAYGYDVLVLATGTRTVVPDLPGVSDNGSPAEGTWPLRHPNECGRMRGQLAADASVTVLGGGLDGVETAHALATAGYEVSLLHRGARLMPRLLDRAAADIVAGTLLDNGVTVLSDETATELLPGKLVLSSGAAVSTDALVLRAGTLPDTALAGDTGLRLSRGVAVDGELRSSDPRIHALGGCAAPPTGFDDSLSGWWEQAETLAATLLWGSGGASGRPRESGGIVRARGAGLELASIGSPEVLTGESHEVEHVTFNDPKRRRYARLALREDRLVAATLLGLPEAIATLSQLHDTGMPVPSDRLATLLDLPTGFGTAGGVPADPVLCHCNNVSRSTLTAAYHDGARDVAALAVATRATTGCGSCTGAVRELCGSLAASTTERVPSGIDSPEQEGAA</sequence>
<dbReference type="PANTHER" id="PTHR43429:SF3">
    <property type="entry name" value="NITRITE REDUCTASE [NAD(P)H]"/>
    <property type="match status" value="1"/>
</dbReference>
<organism evidence="6 7">
    <name type="scientific">Actinopolyspora alba</name>
    <dbReference type="NCBI Taxonomy" id="673379"/>
    <lineage>
        <taxon>Bacteria</taxon>
        <taxon>Bacillati</taxon>
        <taxon>Actinomycetota</taxon>
        <taxon>Actinomycetes</taxon>
        <taxon>Actinopolysporales</taxon>
        <taxon>Actinopolysporaceae</taxon>
        <taxon>Actinopolyspora</taxon>
        <taxon>Actinopolyspora alba group</taxon>
    </lineage>
</organism>
<keyword evidence="2" id="KW-0285">Flavoprotein</keyword>
<dbReference type="GO" id="GO:0016491">
    <property type="term" value="F:oxidoreductase activity"/>
    <property type="evidence" value="ECO:0007669"/>
    <property type="project" value="InterPro"/>
</dbReference>
<dbReference type="InterPro" id="IPR041854">
    <property type="entry name" value="BFD-like_2Fe2S-bd_dom_sf"/>
</dbReference>
<dbReference type="InterPro" id="IPR023753">
    <property type="entry name" value="FAD/NAD-binding_dom"/>
</dbReference>
<accession>A0A1I2A3C1</accession>
<feature type="domain" description="FAD/NAD(P)-binding" evidence="5">
    <location>
        <begin position="3"/>
        <end position="284"/>
    </location>
</feature>
<dbReference type="PRINTS" id="PR00368">
    <property type="entry name" value="FADPNR"/>
</dbReference>
<evidence type="ECO:0000259" key="5">
    <source>
        <dbReference type="Pfam" id="PF07992"/>
    </source>
</evidence>
<dbReference type="AlphaFoldDB" id="A0A1I2A3C1"/>
<dbReference type="Pfam" id="PF07992">
    <property type="entry name" value="Pyr_redox_2"/>
    <property type="match status" value="1"/>
</dbReference>
<dbReference type="InterPro" id="IPR007419">
    <property type="entry name" value="BFD-like_2Fe2S-bd_dom"/>
</dbReference>
<evidence type="ECO:0000313" key="6">
    <source>
        <dbReference type="EMBL" id="SFE38296.1"/>
    </source>
</evidence>
<dbReference type="Proteomes" id="UP000198716">
    <property type="component" value="Unassembled WGS sequence"/>
</dbReference>
<evidence type="ECO:0000256" key="3">
    <source>
        <dbReference type="ARBA" id="ARBA00022827"/>
    </source>
</evidence>